<evidence type="ECO:0008006" key="6">
    <source>
        <dbReference type="Google" id="ProtNLM"/>
    </source>
</evidence>
<dbReference type="GO" id="GO:0061685">
    <property type="term" value="F:diphthine methylesterase activity"/>
    <property type="evidence" value="ECO:0007669"/>
    <property type="project" value="TreeGrafter"/>
</dbReference>
<evidence type="ECO:0000313" key="4">
    <source>
        <dbReference type="EMBL" id="CDW56794.1"/>
    </source>
</evidence>
<dbReference type="InterPro" id="IPR052415">
    <property type="entry name" value="Diphthine_MTase"/>
</dbReference>
<dbReference type="AlphaFoldDB" id="A0A077ZAG1"/>
<dbReference type="OrthoDB" id="1930760at2759"/>
<accession>A0A077ZAG1</accession>
<evidence type="ECO:0000256" key="1">
    <source>
        <dbReference type="ARBA" id="ARBA00022574"/>
    </source>
</evidence>
<dbReference type="EMBL" id="HG806078">
    <property type="protein sequence ID" value="CDW56794.1"/>
    <property type="molecule type" value="Genomic_DNA"/>
</dbReference>
<keyword evidence="1" id="KW-0853">WD repeat</keyword>
<proteinExistence type="predicted"/>
<dbReference type="InterPro" id="IPR036322">
    <property type="entry name" value="WD40_repeat_dom_sf"/>
</dbReference>
<keyword evidence="5" id="KW-1185">Reference proteome</keyword>
<dbReference type="GO" id="GO:0017183">
    <property type="term" value="P:protein histidyl modification to diphthamide"/>
    <property type="evidence" value="ECO:0007669"/>
    <property type="project" value="TreeGrafter"/>
</dbReference>
<evidence type="ECO:0000313" key="5">
    <source>
        <dbReference type="Proteomes" id="UP000030665"/>
    </source>
</evidence>
<keyword evidence="2" id="KW-0677">Repeat</keyword>
<comment type="pathway">
    <text evidence="3">Protein modification.</text>
</comment>
<organism evidence="4 5">
    <name type="scientific">Trichuris trichiura</name>
    <name type="common">Whipworm</name>
    <name type="synonym">Trichocephalus trichiurus</name>
    <dbReference type="NCBI Taxonomy" id="36087"/>
    <lineage>
        <taxon>Eukaryota</taxon>
        <taxon>Metazoa</taxon>
        <taxon>Ecdysozoa</taxon>
        <taxon>Nematoda</taxon>
        <taxon>Enoplea</taxon>
        <taxon>Dorylaimia</taxon>
        <taxon>Trichinellida</taxon>
        <taxon>Trichuridae</taxon>
        <taxon>Trichuris</taxon>
    </lineage>
</organism>
<dbReference type="PANTHER" id="PTHR46042">
    <property type="entry name" value="DIPHTHINE METHYLTRANSFERASE"/>
    <property type="match status" value="1"/>
</dbReference>
<dbReference type="SUPFAM" id="SSF50978">
    <property type="entry name" value="WD40 repeat-like"/>
    <property type="match status" value="1"/>
</dbReference>
<gene>
    <name evidence="4" type="ORF">TTRE_0000507601</name>
</gene>
<evidence type="ECO:0000256" key="2">
    <source>
        <dbReference type="ARBA" id="ARBA00022737"/>
    </source>
</evidence>
<reference evidence="4" key="2">
    <citation type="submission" date="2014-03" db="EMBL/GenBank/DDBJ databases">
        <title>The whipworm genome and dual-species transcriptomics of an intimate host-pathogen interaction.</title>
        <authorList>
            <person name="Foth B.J."/>
            <person name="Tsai I.J."/>
            <person name="Reid A.J."/>
            <person name="Bancroft A.J."/>
            <person name="Nichol S."/>
            <person name="Tracey A."/>
            <person name="Holroyd N."/>
            <person name="Cotton J.A."/>
            <person name="Stanley E.J."/>
            <person name="Zarowiecki M."/>
            <person name="Liu J.Z."/>
            <person name="Huckvale T."/>
            <person name="Cooper P.J."/>
            <person name="Grencis R.K."/>
            <person name="Berriman M."/>
        </authorList>
    </citation>
    <scope>NUCLEOTIDE SEQUENCE [LARGE SCALE GENOMIC DNA]</scope>
</reference>
<name>A0A077ZAG1_TRITR</name>
<protein>
    <recommendedName>
        <fullName evidence="6">WD40 domain containing protein</fullName>
    </recommendedName>
</protein>
<dbReference type="Gene3D" id="2.130.10.10">
    <property type="entry name" value="YVTN repeat-like/Quinoprotein amine dehydrogenase"/>
    <property type="match status" value="1"/>
</dbReference>
<dbReference type="GO" id="GO:0005737">
    <property type="term" value="C:cytoplasm"/>
    <property type="evidence" value="ECO:0007669"/>
    <property type="project" value="TreeGrafter"/>
</dbReference>
<dbReference type="PANTHER" id="PTHR46042:SF1">
    <property type="entry name" value="DIPHTHINE METHYLTRANSFERASE"/>
    <property type="match status" value="1"/>
</dbReference>
<evidence type="ECO:0000256" key="3">
    <source>
        <dbReference type="ARBA" id="ARBA00043952"/>
    </source>
</evidence>
<dbReference type="STRING" id="36087.A0A077ZAG1"/>
<reference evidence="4" key="1">
    <citation type="submission" date="2014-01" db="EMBL/GenBank/DDBJ databases">
        <authorList>
            <person name="Aslett M."/>
        </authorList>
    </citation>
    <scope>NUCLEOTIDE SEQUENCE</scope>
</reference>
<dbReference type="InterPro" id="IPR015943">
    <property type="entry name" value="WD40/YVTN_repeat-like_dom_sf"/>
</dbReference>
<dbReference type="Proteomes" id="UP000030665">
    <property type="component" value="Unassembled WGS sequence"/>
</dbReference>
<sequence length="365" mass="40629">MLDIRLESVCENVSVATLPYKVDFVECFQADNGNSPVIACAMYELFESRSEKRGGVCVLGYEDMKTLFCHAECYGDALYKLTWLDCRSILAVSSCGDLCAFRWCEHSLVRSFAINIVNTSLTSISVSKQPHLTNSGVLVGDALGNLHFGRIGTETFQSDFSWCGHWLTYGGSRNCETMCTEMDRNNAFIVYSGGDDCQWKSWDLRLPVRKPLYVNKFHSAGITCLFDNASEVLFCSSYDDSLSAWDKRSLTKPVDHIHVGGAAWTMRSDNEGASRRIVCACIYQGIVEFVTTESGKITLRCMDSVLGSQMVYAADWFCPKKNSIVASSYSDRKVHLLRLPSRLNKCSDPLVPTDCLSEDSTCPGE</sequence>